<comment type="caution">
    <text evidence="1">The sequence shown here is derived from an EMBL/GenBank/DDBJ whole genome shotgun (WGS) entry which is preliminary data.</text>
</comment>
<protein>
    <submittedName>
        <fullName evidence="1">Uncharacterized protein</fullName>
    </submittedName>
</protein>
<keyword evidence="2" id="KW-1185">Reference proteome</keyword>
<name>A0ABS8CTT7_9FIRM</name>
<dbReference type="RefSeq" id="WP_226913945.1">
    <property type="nucleotide sequence ID" value="NZ_BAABXU010000001.1"/>
</dbReference>
<evidence type="ECO:0000313" key="1">
    <source>
        <dbReference type="EMBL" id="MCB5444875.1"/>
    </source>
</evidence>
<reference evidence="1 2" key="1">
    <citation type="submission" date="2021-10" db="EMBL/GenBank/DDBJ databases">
        <title>Collection of gut derived symbiotic bacterial strains cultured from healthy donors.</title>
        <authorList>
            <person name="Lin H."/>
            <person name="Littmann E."/>
            <person name="Claire K."/>
            <person name="Pamer E."/>
        </authorList>
    </citation>
    <scope>NUCLEOTIDE SEQUENCE [LARGE SCALE GENOMIC DNA]</scope>
    <source>
        <strain evidence="1 2">MSK.17.68</strain>
    </source>
</reference>
<accession>A0ABS8CTT7</accession>
<proteinExistence type="predicted"/>
<dbReference type="Proteomes" id="UP001299409">
    <property type="component" value="Unassembled WGS sequence"/>
</dbReference>
<evidence type="ECO:0000313" key="2">
    <source>
        <dbReference type="Proteomes" id="UP001299409"/>
    </source>
</evidence>
<organism evidence="1 2">
    <name type="scientific">Intestinibacter bartlettii</name>
    <dbReference type="NCBI Taxonomy" id="261299"/>
    <lineage>
        <taxon>Bacteria</taxon>
        <taxon>Bacillati</taxon>
        <taxon>Bacillota</taxon>
        <taxon>Clostridia</taxon>
        <taxon>Peptostreptococcales</taxon>
        <taxon>Peptostreptococcaceae</taxon>
        <taxon>Intestinibacter</taxon>
    </lineage>
</organism>
<gene>
    <name evidence="1" type="ORF">LIP50_01515</name>
</gene>
<dbReference type="EMBL" id="JAJBMB010000001">
    <property type="protein sequence ID" value="MCB5444875.1"/>
    <property type="molecule type" value="Genomic_DNA"/>
</dbReference>
<sequence>MSRYFSDLKNISKSNVIIRIKKNNIKAFKLKCFMLLKKQDMWIKKNIKQIKIEHLLYLDKIGKAEFIDFLIFLLFVLK</sequence>